<dbReference type="GO" id="GO:0004731">
    <property type="term" value="F:purine-nucleoside phosphorylase activity"/>
    <property type="evidence" value="ECO:0007669"/>
    <property type="project" value="UniProtKB-EC"/>
</dbReference>
<sequence>MMYCSFTDSASFLDKRLGRSPEVFLILRHGLSEWAERLSEIITVDWNEIPGLPALHSIGRGLTFTSGNMKGVEVLCLDGRLHYYEGYSMNEVVSPIHLASALGIKVFIFTCGVGLVSDRGKVGDTMIVRDYINLMGVDPTRGVEARKGQDRFTVVSNAFDRGLSNNALGLSRELEIPVFEGVYAAVSGPTFETPAEVNCLRIMGADVVGMSLVPETVTAVREGGRVLAICLVANMAGSDFGGDEEVNRTVEGLTYKVFSLLDGIISRIAEGKV</sequence>
<name>A0A1W9S0I6_9BACT</name>
<dbReference type="EMBL" id="NATQ01000095">
    <property type="protein sequence ID" value="OQX90162.1"/>
    <property type="molecule type" value="Genomic_DNA"/>
</dbReference>
<dbReference type="GO" id="GO:0009116">
    <property type="term" value="P:nucleoside metabolic process"/>
    <property type="evidence" value="ECO:0007669"/>
    <property type="project" value="InterPro"/>
</dbReference>
<keyword evidence="4" id="KW-0328">Glycosyltransferase</keyword>
<dbReference type="InterPro" id="IPR000845">
    <property type="entry name" value="Nucleoside_phosphorylase_d"/>
</dbReference>
<keyword evidence="5" id="KW-0808">Transferase</keyword>
<dbReference type="UniPathway" id="UPA00606"/>
<dbReference type="PANTHER" id="PTHR11904:SF9">
    <property type="entry name" value="PURINE NUCLEOSIDE PHOSPHORYLASE-RELATED"/>
    <property type="match status" value="1"/>
</dbReference>
<dbReference type="GO" id="GO:0005737">
    <property type="term" value="C:cytoplasm"/>
    <property type="evidence" value="ECO:0007669"/>
    <property type="project" value="TreeGrafter"/>
</dbReference>
<accession>A0A1W9S0I6</accession>
<evidence type="ECO:0000313" key="9">
    <source>
        <dbReference type="Proteomes" id="UP000192611"/>
    </source>
</evidence>
<dbReference type="CDD" id="cd09009">
    <property type="entry name" value="PNP-EcPNPII_like"/>
    <property type="match status" value="1"/>
</dbReference>
<dbReference type="SUPFAM" id="SSF53167">
    <property type="entry name" value="Purine and uridine phosphorylases"/>
    <property type="match status" value="1"/>
</dbReference>
<dbReference type="InterPro" id="IPR035994">
    <property type="entry name" value="Nucleoside_phosphorylase_sf"/>
</dbReference>
<protein>
    <recommendedName>
        <fullName evidence="3">purine-nucleoside phosphorylase</fullName>
        <ecNumber evidence="3">2.4.2.1</ecNumber>
    </recommendedName>
    <alternativeName>
        <fullName evidence="6">Inosine-guanosine phosphorylase</fullName>
    </alternativeName>
</protein>
<evidence type="ECO:0000256" key="1">
    <source>
        <dbReference type="ARBA" id="ARBA00005058"/>
    </source>
</evidence>
<dbReference type="EC" id="2.4.2.1" evidence="3"/>
<dbReference type="PANTHER" id="PTHR11904">
    <property type="entry name" value="METHYLTHIOADENOSINE/PURINE NUCLEOSIDE PHOSPHORYLASE"/>
    <property type="match status" value="1"/>
</dbReference>
<evidence type="ECO:0000256" key="2">
    <source>
        <dbReference type="ARBA" id="ARBA00006751"/>
    </source>
</evidence>
<feature type="domain" description="Nucleoside phosphorylase" evidence="7">
    <location>
        <begin position="36"/>
        <end position="249"/>
    </location>
</feature>
<comment type="similarity">
    <text evidence="2">Belongs to the PNP/MTAP phosphorylase family.</text>
</comment>
<dbReference type="NCBIfam" id="TIGR01697">
    <property type="entry name" value="PNPH-PUNA-XAPA"/>
    <property type="match status" value="1"/>
</dbReference>
<evidence type="ECO:0000256" key="3">
    <source>
        <dbReference type="ARBA" id="ARBA00011886"/>
    </source>
</evidence>
<evidence type="ECO:0000256" key="4">
    <source>
        <dbReference type="ARBA" id="ARBA00022676"/>
    </source>
</evidence>
<evidence type="ECO:0000256" key="5">
    <source>
        <dbReference type="ARBA" id="ARBA00022679"/>
    </source>
</evidence>
<organism evidence="8 9">
    <name type="scientific">Candidatus Coatesbacteria bacterium 4484_99</name>
    <dbReference type="NCBI Taxonomy" id="1970774"/>
    <lineage>
        <taxon>Bacteria</taxon>
        <taxon>Candidatus Coatesiibacteriota</taxon>
    </lineage>
</organism>
<dbReference type="Gene3D" id="3.40.50.1580">
    <property type="entry name" value="Nucleoside phosphorylase domain"/>
    <property type="match status" value="1"/>
</dbReference>
<proteinExistence type="inferred from homology"/>
<gene>
    <name evidence="8" type="ORF">B6D57_04595</name>
</gene>
<dbReference type="NCBIfam" id="NF006054">
    <property type="entry name" value="PRK08202.1"/>
    <property type="match status" value="1"/>
</dbReference>
<dbReference type="InterPro" id="IPR011268">
    <property type="entry name" value="Purine_phosphorylase"/>
</dbReference>
<comment type="caution">
    <text evidence="8">The sequence shown here is derived from an EMBL/GenBank/DDBJ whole genome shotgun (WGS) entry which is preliminary data.</text>
</comment>
<reference evidence="9" key="1">
    <citation type="submission" date="2017-03" db="EMBL/GenBank/DDBJ databases">
        <title>Novel pathways for hydrocarbon cycling and metabolic interdependencies in hydrothermal sediment communities.</title>
        <authorList>
            <person name="Dombrowski N."/>
            <person name="Seitz K."/>
            <person name="Teske A."/>
            <person name="Baker B."/>
        </authorList>
    </citation>
    <scope>NUCLEOTIDE SEQUENCE [LARGE SCALE GENOMIC DNA]</scope>
</reference>
<dbReference type="Proteomes" id="UP000192611">
    <property type="component" value="Unassembled WGS sequence"/>
</dbReference>
<comment type="pathway">
    <text evidence="1">Purine metabolism; purine nucleoside salvage.</text>
</comment>
<evidence type="ECO:0000256" key="6">
    <source>
        <dbReference type="ARBA" id="ARBA00031036"/>
    </source>
</evidence>
<evidence type="ECO:0000259" key="7">
    <source>
        <dbReference type="Pfam" id="PF01048"/>
    </source>
</evidence>
<evidence type="ECO:0000313" key="8">
    <source>
        <dbReference type="EMBL" id="OQX90162.1"/>
    </source>
</evidence>
<dbReference type="Pfam" id="PF01048">
    <property type="entry name" value="PNP_UDP_1"/>
    <property type="match status" value="1"/>
</dbReference>
<dbReference type="AlphaFoldDB" id="A0A1W9S0I6"/>